<gene>
    <name evidence="1" type="ORF">QAD02_015869</name>
</gene>
<organism evidence="1 2">
    <name type="scientific">Eretmocerus hayati</name>
    <dbReference type="NCBI Taxonomy" id="131215"/>
    <lineage>
        <taxon>Eukaryota</taxon>
        <taxon>Metazoa</taxon>
        <taxon>Ecdysozoa</taxon>
        <taxon>Arthropoda</taxon>
        <taxon>Hexapoda</taxon>
        <taxon>Insecta</taxon>
        <taxon>Pterygota</taxon>
        <taxon>Neoptera</taxon>
        <taxon>Endopterygota</taxon>
        <taxon>Hymenoptera</taxon>
        <taxon>Apocrita</taxon>
        <taxon>Proctotrupomorpha</taxon>
        <taxon>Chalcidoidea</taxon>
        <taxon>Aphelinidae</taxon>
        <taxon>Aphelininae</taxon>
        <taxon>Eretmocerus</taxon>
    </lineage>
</organism>
<dbReference type="EMBL" id="CM056742">
    <property type="protein sequence ID" value="KAJ8680082.1"/>
    <property type="molecule type" value="Genomic_DNA"/>
</dbReference>
<keyword evidence="2" id="KW-1185">Reference proteome</keyword>
<protein>
    <submittedName>
        <fullName evidence="1">Uncharacterized protein</fullName>
    </submittedName>
</protein>
<comment type="caution">
    <text evidence="1">The sequence shown here is derived from an EMBL/GenBank/DDBJ whole genome shotgun (WGS) entry which is preliminary data.</text>
</comment>
<proteinExistence type="predicted"/>
<dbReference type="Proteomes" id="UP001239111">
    <property type="component" value="Chromosome 2"/>
</dbReference>
<accession>A0ACC2PCB0</accession>
<name>A0ACC2PCB0_9HYME</name>
<sequence>MRLALFLLKIGIFCSEFNNLNGQPLFATAGAVADPVNGQLPFIALLTNNRGEHLCTGSLISEKHVLTAASCLNKISPTSNTKVVLGTLDHWSPAHNKFDIQSTLTYKTWCMLHPASCFYEKFTDDIGIILLKTKNAKIRPTMIKDSKFEPGLKLRVIGWGENGDRVPPQKPRKAVMTVLSKQECEQRVKNLVHPCFSDVVLPDKVSCAVSDPPILVAEGDTGGPAFLKSDKHISGIVIQRCPVYGPHDVNPQQVNLILRLSDFYTFIFDVMKHDQYFMIS</sequence>
<reference evidence="1" key="1">
    <citation type="submission" date="2023-04" db="EMBL/GenBank/DDBJ databases">
        <title>A chromosome-level genome assembly of the parasitoid wasp Eretmocerus hayati.</title>
        <authorList>
            <person name="Zhong Y."/>
            <person name="Liu S."/>
            <person name="Liu Y."/>
        </authorList>
    </citation>
    <scope>NUCLEOTIDE SEQUENCE</scope>
    <source>
        <strain evidence="1">ZJU_SS_LIU_2023</strain>
    </source>
</reference>
<evidence type="ECO:0000313" key="1">
    <source>
        <dbReference type="EMBL" id="KAJ8680082.1"/>
    </source>
</evidence>
<evidence type="ECO:0000313" key="2">
    <source>
        <dbReference type="Proteomes" id="UP001239111"/>
    </source>
</evidence>